<proteinExistence type="predicted"/>
<sequence length="99" mass="11578">MFASFSLVPHETYIYIDFILNQGLESFHGGIIAAIFQHDNTRFHVSSCCSKNSSVNRRHFHFSSVSDLSTIEQIWDIIDRQLRREMSSRHPYGLRTQMN</sequence>
<reference evidence="1 2" key="1">
    <citation type="submission" date="2021-06" db="EMBL/GenBank/DDBJ databases">
        <title>Caerostris darwini draft genome.</title>
        <authorList>
            <person name="Kono N."/>
            <person name="Arakawa K."/>
        </authorList>
    </citation>
    <scope>NUCLEOTIDE SEQUENCE [LARGE SCALE GENOMIC DNA]</scope>
</reference>
<keyword evidence="2" id="KW-1185">Reference proteome</keyword>
<accession>A0AAV4TKH1</accession>
<organism evidence="1 2">
    <name type="scientific">Caerostris darwini</name>
    <dbReference type="NCBI Taxonomy" id="1538125"/>
    <lineage>
        <taxon>Eukaryota</taxon>
        <taxon>Metazoa</taxon>
        <taxon>Ecdysozoa</taxon>
        <taxon>Arthropoda</taxon>
        <taxon>Chelicerata</taxon>
        <taxon>Arachnida</taxon>
        <taxon>Araneae</taxon>
        <taxon>Araneomorphae</taxon>
        <taxon>Entelegynae</taxon>
        <taxon>Araneoidea</taxon>
        <taxon>Araneidae</taxon>
        <taxon>Caerostris</taxon>
    </lineage>
</organism>
<dbReference type="EMBL" id="BPLQ01009860">
    <property type="protein sequence ID" value="GIY47053.1"/>
    <property type="molecule type" value="Genomic_DNA"/>
</dbReference>
<gene>
    <name evidence="1" type="ORF">CDAR_204371</name>
</gene>
<dbReference type="AlphaFoldDB" id="A0AAV4TKH1"/>
<name>A0AAV4TKH1_9ARAC</name>
<comment type="caution">
    <text evidence="1">The sequence shown here is derived from an EMBL/GenBank/DDBJ whole genome shotgun (WGS) entry which is preliminary data.</text>
</comment>
<dbReference type="Proteomes" id="UP001054837">
    <property type="component" value="Unassembled WGS sequence"/>
</dbReference>
<evidence type="ECO:0000313" key="1">
    <source>
        <dbReference type="EMBL" id="GIY47053.1"/>
    </source>
</evidence>
<evidence type="ECO:0000313" key="2">
    <source>
        <dbReference type="Proteomes" id="UP001054837"/>
    </source>
</evidence>
<protein>
    <submittedName>
        <fullName evidence="1">Uncharacterized protein</fullName>
    </submittedName>
</protein>